<evidence type="ECO:0000256" key="5">
    <source>
        <dbReference type="SAM" id="Phobius"/>
    </source>
</evidence>
<evidence type="ECO:0000256" key="1">
    <source>
        <dbReference type="ARBA" id="ARBA00004370"/>
    </source>
</evidence>
<sequence length="249" mass="27116">MAKFEPRLLSQWETSGMGDDDGCCCCCCCRLGEAGLPRRNTRAQLLHKKETTLRRASVCLAAAAVLMLSVAVASVIVIGLAAPGLHAAKCQLIKTENCTSAEQPKAVENPSAMLTVPNNTTTKKYLPWESGLGHAYCQGGFSYSDGSLVVPRTGVYRIFLQITYMNDTCKDDVNLSHTVLMYSESYTIDVPLLTSIDTVSCSKKPWTKSLYTSGLQLLEANTRLRVESSHPHLIVSKESEGFFGAELLP</sequence>
<dbReference type="Proteomes" id="UP001187415">
    <property type="component" value="Unassembled WGS sequence"/>
</dbReference>
<dbReference type="PRINTS" id="PR01234">
    <property type="entry name" value="TNECROSISFCT"/>
</dbReference>
<keyword evidence="3" id="KW-0202">Cytokine</keyword>
<dbReference type="EMBL" id="JAUPFM010000011">
    <property type="protein sequence ID" value="KAK2837083.1"/>
    <property type="molecule type" value="Genomic_DNA"/>
</dbReference>
<dbReference type="GO" id="GO:0005615">
    <property type="term" value="C:extracellular space"/>
    <property type="evidence" value="ECO:0007669"/>
    <property type="project" value="UniProtKB-KW"/>
</dbReference>
<dbReference type="GO" id="GO:0016020">
    <property type="term" value="C:membrane"/>
    <property type="evidence" value="ECO:0007669"/>
    <property type="project" value="UniProtKB-SubCell"/>
</dbReference>
<comment type="similarity">
    <text evidence="2">Belongs to the tumor necrosis factor family.</text>
</comment>
<protein>
    <recommendedName>
        <fullName evidence="6">THD domain-containing protein</fullName>
    </recommendedName>
</protein>
<keyword evidence="5" id="KW-0812">Transmembrane</keyword>
<dbReference type="Pfam" id="PF00229">
    <property type="entry name" value="TNF"/>
    <property type="match status" value="1"/>
</dbReference>
<evidence type="ECO:0000256" key="3">
    <source>
        <dbReference type="ARBA" id="ARBA00022514"/>
    </source>
</evidence>
<dbReference type="InterPro" id="IPR008983">
    <property type="entry name" value="Tumour_necrosis_fac-like_dom"/>
</dbReference>
<keyword evidence="5" id="KW-1133">Transmembrane helix</keyword>
<reference evidence="7" key="1">
    <citation type="submission" date="2023-07" db="EMBL/GenBank/DDBJ databases">
        <title>Chromosome-level Genome Assembly of Striped Snakehead (Channa striata).</title>
        <authorList>
            <person name="Liu H."/>
        </authorList>
    </citation>
    <scope>NUCLEOTIDE SEQUENCE</scope>
    <source>
        <strain evidence="7">Gz</strain>
        <tissue evidence="7">Muscle</tissue>
    </source>
</reference>
<dbReference type="SMART" id="SM00207">
    <property type="entry name" value="TNF"/>
    <property type="match status" value="1"/>
</dbReference>
<dbReference type="GO" id="GO:0006955">
    <property type="term" value="P:immune response"/>
    <property type="evidence" value="ECO:0007669"/>
    <property type="project" value="InterPro"/>
</dbReference>
<keyword evidence="4 5" id="KW-0472">Membrane</keyword>
<comment type="subcellular location">
    <subcellularLocation>
        <location evidence="1">Membrane</location>
    </subcellularLocation>
</comment>
<comment type="caution">
    <text evidence="7">The sequence shown here is derived from an EMBL/GenBank/DDBJ whole genome shotgun (WGS) entry which is preliminary data.</text>
</comment>
<dbReference type="InterPro" id="IPR006052">
    <property type="entry name" value="TNF_dom"/>
</dbReference>
<evidence type="ECO:0000313" key="8">
    <source>
        <dbReference type="Proteomes" id="UP001187415"/>
    </source>
</evidence>
<evidence type="ECO:0000313" key="7">
    <source>
        <dbReference type="EMBL" id="KAK2837083.1"/>
    </source>
</evidence>
<dbReference type="PROSITE" id="PS50049">
    <property type="entry name" value="THD_2"/>
    <property type="match status" value="1"/>
</dbReference>
<dbReference type="Gene3D" id="2.60.120.40">
    <property type="match status" value="1"/>
</dbReference>
<dbReference type="GO" id="GO:0005164">
    <property type="term" value="F:tumor necrosis factor receptor binding"/>
    <property type="evidence" value="ECO:0007669"/>
    <property type="project" value="InterPro"/>
</dbReference>
<evidence type="ECO:0000259" key="6">
    <source>
        <dbReference type="PROSITE" id="PS50049"/>
    </source>
</evidence>
<dbReference type="CDD" id="cd00184">
    <property type="entry name" value="TNF"/>
    <property type="match status" value="1"/>
</dbReference>
<dbReference type="SUPFAM" id="SSF49842">
    <property type="entry name" value="TNF-like"/>
    <property type="match status" value="1"/>
</dbReference>
<dbReference type="InterPro" id="IPR006053">
    <property type="entry name" value="TNF"/>
</dbReference>
<feature type="transmembrane region" description="Helical" evidence="5">
    <location>
        <begin position="58"/>
        <end position="82"/>
    </location>
</feature>
<accession>A0AA88SKT8</accession>
<keyword evidence="8" id="KW-1185">Reference proteome</keyword>
<dbReference type="GO" id="GO:0005125">
    <property type="term" value="F:cytokine activity"/>
    <property type="evidence" value="ECO:0007669"/>
    <property type="project" value="UniProtKB-KW"/>
</dbReference>
<organism evidence="7 8">
    <name type="scientific">Channa striata</name>
    <name type="common">Snakehead murrel</name>
    <name type="synonym">Ophicephalus striatus</name>
    <dbReference type="NCBI Taxonomy" id="64152"/>
    <lineage>
        <taxon>Eukaryota</taxon>
        <taxon>Metazoa</taxon>
        <taxon>Chordata</taxon>
        <taxon>Craniata</taxon>
        <taxon>Vertebrata</taxon>
        <taxon>Euteleostomi</taxon>
        <taxon>Actinopterygii</taxon>
        <taxon>Neopterygii</taxon>
        <taxon>Teleostei</taxon>
        <taxon>Neoteleostei</taxon>
        <taxon>Acanthomorphata</taxon>
        <taxon>Anabantaria</taxon>
        <taxon>Anabantiformes</taxon>
        <taxon>Channoidei</taxon>
        <taxon>Channidae</taxon>
        <taxon>Channa</taxon>
    </lineage>
</organism>
<proteinExistence type="inferred from homology"/>
<name>A0AA88SKT8_CHASR</name>
<evidence type="ECO:0000256" key="2">
    <source>
        <dbReference type="ARBA" id="ARBA00008670"/>
    </source>
</evidence>
<dbReference type="PANTHER" id="PTHR11471">
    <property type="entry name" value="TUMOR NECROSIS FACTOR FAMILY MEMBER"/>
    <property type="match status" value="1"/>
</dbReference>
<dbReference type="PANTHER" id="PTHR11471:SF24">
    <property type="entry name" value="TUMOR NECROSIS FACTOR LIGAND SUPERFAMILY MEMBER 15"/>
    <property type="match status" value="1"/>
</dbReference>
<evidence type="ECO:0000256" key="4">
    <source>
        <dbReference type="ARBA" id="ARBA00023136"/>
    </source>
</evidence>
<dbReference type="AlphaFoldDB" id="A0AA88SKT8"/>
<gene>
    <name evidence="7" type="ORF">Q5P01_014295</name>
</gene>
<feature type="domain" description="THD" evidence="6">
    <location>
        <begin position="110"/>
        <end position="248"/>
    </location>
</feature>